<dbReference type="GeneID" id="28828467"/>
<dbReference type="GO" id="GO:0016747">
    <property type="term" value="F:acyltransferase activity, transferring groups other than amino-acyl groups"/>
    <property type="evidence" value="ECO:0007669"/>
    <property type="project" value="InterPro"/>
</dbReference>
<protein>
    <submittedName>
        <fullName evidence="2">Acyl-CoA N-acyltransferase</fullName>
    </submittedName>
</protein>
<dbReference type="OrthoDB" id="410198at2759"/>
<dbReference type="Pfam" id="PF00583">
    <property type="entry name" value="Acetyltransf_1"/>
    <property type="match status" value="1"/>
</dbReference>
<evidence type="ECO:0000313" key="2">
    <source>
        <dbReference type="EMBL" id="KUJ12188.1"/>
    </source>
</evidence>
<accession>A0A194WW45</accession>
<dbReference type="KEGG" id="psco:LY89DRAFT_722546"/>
<name>A0A194WW45_MOLSC</name>
<evidence type="ECO:0000259" key="1">
    <source>
        <dbReference type="PROSITE" id="PS51186"/>
    </source>
</evidence>
<dbReference type="PANTHER" id="PTHR42791">
    <property type="entry name" value="GNAT FAMILY ACETYLTRANSFERASE"/>
    <property type="match status" value="1"/>
</dbReference>
<dbReference type="Gene3D" id="3.40.630.30">
    <property type="match status" value="1"/>
</dbReference>
<dbReference type="InterPro" id="IPR052523">
    <property type="entry name" value="Trichothecene_AcTrans"/>
</dbReference>
<feature type="domain" description="N-acetyltransferase" evidence="1">
    <location>
        <begin position="53"/>
        <end position="199"/>
    </location>
</feature>
<dbReference type="CDD" id="cd04301">
    <property type="entry name" value="NAT_SF"/>
    <property type="match status" value="1"/>
</dbReference>
<dbReference type="InterPro" id="IPR016181">
    <property type="entry name" value="Acyl_CoA_acyltransferase"/>
</dbReference>
<dbReference type="InParanoid" id="A0A194WW45"/>
<evidence type="ECO:0000313" key="3">
    <source>
        <dbReference type="Proteomes" id="UP000070700"/>
    </source>
</evidence>
<organism evidence="2 3">
    <name type="scientific">Mollisia scopiformis</name>
    <name type="common">Conifer needle endophyte fungus</name>
    <name type="synonym">Phialocephala scopiformis</name>
    <dbReference type="NCBI Taxonomy" id="149040"/>
    <lineage>
        <taxon>Eukaryota</taxon>
        <taxon>Fungi</taxon>
        <taxon>Dikarya</taxon>
        <taxon>Ascomycota</taxon>
        <taxon>Pezizomycotina</taxon>
        <taxon>Leotiomycetes</taxon>
        <taxon>Helotiales</taxon>
        <taxon>Mollisiaceae</taxon>
        <taxon>Mollisia</taxon>
    </lineage>
</organism>
<dbReference type="Proteomes" id="UP000070700">
    <property type="component" value="Unassembled WGS sequence"/>
</dbReference>
<dbReference type="PROSITE" id="PS51186">
    <property type="entry name" value="GNAT"/>
    <property type="match status" value="1"/>
</dbReference>
<dbReference type="RefSeq" id="XP_018066543.1">
    <property type="nucleotide sequence ID" value="XM_018218741.1"/>
</dbReference>
<dbReference type="InterPro" id="IPR000182">
    <property type="entry name" value="GNAT_dom"/>
</dbReference>
<reference evidence="2 3" key="1">
    <citation type="submission" date="2015-10" db="EMBL/GenBank/DDBJ databases">
        <title>Full genome of DAOMC 229536 Phialocephala scopiformis, a fungal endophyte of spruce producing the potent anti-insectan compound rugulosin.</title>
        <authorList>
            <consortium name="DOE Joint Genome Institute"/>
            <person name="Walker A.K."/>
            <person name="Frasz S.L."/>
            <person name="Seifert K.A."/>
            <person name="Miller J.D."/>
            <person name="Mondo S.J."/>
            <person name="Labutti K."/>
            <person name="Lipzen A."/>
            <person name="Dockter R."/>
            <person name="Kennedy M."/>
            <person name="Grigoriev I.V."/>
            <person name="Spatafora J.W."/>
        </authorList>
    </citation>
    <scope>NUCLEOTIDE SEQUENCE [LARGE SCALE GENOMIC DNA]</scope>
    <source>
        <strain evidence="2 3">CBS 120377</strain>
    </source>
</reference>
<keyword evidence="3" id="KW-1185">Reference proteome</keyword>
<sequence length="218" mass="24224">MTHHLPLQDSDIPTVARFIHLSSLQQATNRFVFKDWPAEKTQIAFFERNLRKAGVRGWKAVSGEGEVVGAVMFSREEVKGAGMENRDEQVAGKGRVVEGREGLNLEFLSVFRGALMGAQRGLEGVDHLVLDFIFVSPSLRNKGLGTQLVDLCLEKAKEEKLPLKVCSVPSAVGFYRRLGFREIGFADLDLAVWGPEKGGFGVYRFWGLVYGEYESEGV</sequence>
<dbReference type="AlphaFoldDB" id="A0A194WW45"/>
<dbReference type="SUPFAM" id="SSF55729">
    <property type="entry name" value="Acyl-CoA N-acyltransferases (Nat)"/>
    <property type="match status" value="1"/>
</dbReference>
<dbReference type="PANTHER" id="PTHR42791:SF1">
    <property type="entry name" value="N-ACETYLTRANSFERASE DOMAIN-CONTAINING PROTEIN"/>
    <property type="match status" value="1"/>
</dbReference>
<gene>
    <name evidence="2" type="ORF">LY89DRAFT_722546</name>
</gene>
<keyword evidence="2" id="KW-0012">Acyltransferase</keyword>
<dbReference type="EMBL" id="KQ947425">
    <property type="protein sequence ID" value="KUJ12188.1"/>
    <property type="molecule type" value="Genomic_DNA"/>
</dbReference>
<keyword evidence="2" id="KW-0808">Transferase</keyword>
<proteinExistence type="predicted"/>